<dbReference type="Gene3D" id="1.10.510.10">
    <property type="entry name" value="Transferase(Phosphotransferase) domain 1"/>
    <property type="match status" value="1"/>
</dbReference>
<dbReference type="GO" id="GO:0005524">
    <property type="term" value="F:ATP binding"/>
    <property type="evidence" value="ECO:0007669"/>
    <property type="project" value="UniProtKB-UniRule"/>
</dbReference>
<dbReference type="InterPro" id="IPR017441">
    <property type="entry name" value="Protein_kinase_ATP_BS"/>
</dbReference>
<dbReference type="Proteomes" id="UP000466864">
    <property type="component" value="Unassembled WGS sequence"/>
</dbReference>
<dbReference type="GO" id="GO:0004674">
    <property type="term" value="F:protein serine/threonine kinase activity"/>
    <property type="evidence" value="ECO:0007669"/>
    <property type="project" value="UniProtKB-KW"/>
</dbReference>
<proteinExistence type="predicted"/>
<dbReference type="InterPro" id="IPR000719">
    <property type="entry name" value="Prot_kinase_dom"/>
</dbReference>
<evidence type="ECO:0000313" key="9">
    <source>
        <dbReference type="Proteomes" id="UP000466864"/>
    </source>
</evidence>
<evidence type="ECO:0000256" key="1">
    <source>
        <dbReference type="ARBA" id="ARBA00012513"/>
    </source>
</evidence>
<feature type="binding site" evidence="6">
    <location>
        <position position="73"/>
    </location>
    <ligand>
        <name>ATP</name>
        <dbReference type="ChEBI" id="CHEBI:30616"/>
    </ligand>
</feature>
<keyword evidence="9" id="KW-1185">Reference proteome</keyword>
<keyword evidence="5 6" id="KW-0067">ATP-binding</keyword>
<dbReference type="EC" id="2.7.11.1" evidence="1"/>
<comment type="caution">
    <text evidence="8">The sequence shown here is derived from an EMBL/GenBank/DDBJ whole genome shotgun (WGS) entry which is preliminary data.</text>
</comment>
<dbReference type="SUPFAM" id="SSF56112">
    <property type="entry name" value="Protein kinase-like (PK-like)"/>
    <property type="match status" value="1"/>
</dbReference>
<dbReference type="PROSITE" id="PS00107">
    <property type="entry name" value="PROTEIN_KINASE_ATP"/>
    <property type="match status" value="1"/>
</dbReference>
<name>A0A7X2P8X5_9FIRM</name>
<dbReference type="PROSITE" id="PS00109">
    <property type="entry name" value="PROTEIN_KINASE_TYR"/>
    <property type="match status" value="1"/>
</dbReference>
<evidence type="ECO:0000313" key="8">
    <source>
        <dbReference type="EMBL" id="MST81898.1"/>
    </source>
</evidence>
<organism evidence="8 9">
    <name type="scientific">Bilifractor porci</name>
    <dbReference type="NCBI Taxonomy" id="2606636"/>
    <lineage>
        <taxon>Bacteria</taxon>
        <taxon>Bacillati</taxon>
        <taxon>Bacillota</taxon>
        <taxon>Clostridia</taxon>
        <taxon>Lachnospirales</taxon>
        <taxon>Lachnospiraceae</taxon>
        <taxon>Bilifractor</taxon>
    </lineage>
</organism>
<dbReference type="Gene3D" id="3.30.200.20">
    <property type="entry name" value="Phosphorylase Kinase, domain 1"/>
    <property type="match status" value="1"/>
</dbReference>
<evidence type="ECO:0000256" key="2">
    <source>
        <dbReference type="ARBA" id="ARBA00022679"/>
    </source>
</evidence>
<dbReference type="PANTHER" id="PTHR43289:SF6">
    <property type="entry name" value="SERINE_THREONINE-PROTEIN KINASE NEKL-3"/>
    <property type="match status" value="1"/>
</dbReference>
<feature type="domain" description="Protein kinase" evidence="7">
    <location>
        <begin position="44"/>
        <end position="319"/>
    </location>
</feature>
<dbReference type="InterPro" id="IPR008266">
    <property type="entry name" value="Tyr_kinase_AS"/>
</dbReference>
<dbReference type="PROSITE" id="PS50011">
    <property type="entry name" value="PROTEIN_KINASE_DOM"/>
    <property type="match status" value="1"/>
</dbReference>
<evidence type="ECO:0000256" key="4">
    <source>
        <dbReference type="ARBA" id="ARBA00022777"/>
    </source>
</evidence>
<evidence type="ECO:0000256" key="5">
    <source>
        <dbReference type="ARBA" id="ARBA00022840"/>
    </source>
</evidence>
<dbReference type="Pfam" id="PF00069">
    <property type="entry name" value="Pkinase"/>
    <property type="match status" value="1"/>
</dbReference>
<keyword evidence="8" id="KW-0723">Serine/threonine-protein kinase</keyword>
<sequence length="583" mass="65680">MILITILLMFPGQTTRYSDGLDTMSIEEKRIMELASGTILNQRYRIVKKLGQGGFAITYLAGDLQLKKRVVIKEFFPYAMASRDGESAAVLPPEGELQKTYLKYKKDFLKEAIIQASLFEITGVVKVLGYFEENDTVYEVMEYVDGITLRAFLEEHGELLNFTQVWKQMLPVLEAVAAIHERGYVHRDISPDNIMVQKDGRLKLMDFGASRVYQTDTDRQKTMTVLIKDGFTPPEQYDSHGKQGPWTDIYALAAVFYYLLTGYTPESAMERQVQDTLFLPSEFGCEIPPETEMKLVSKGLSLNPKERYQSVWEMESDLVGAETQAPREQKRRKDFLPAAVLLAAAALCSVAAAAAFADSLHLEPPTQAQEYDRNSAKNTELKQYLEEHAASEEETEDGIVYQLKEADAEALNLTSDVNFLNLTREDLLSGYEKEGFHVETVSEKADLTVTEQYGTDTVKFLKTQRLSVPEKDCLVFVNYDLYSEKIHRISIRLQEDTEDLAALSDISNETLQIVQSCLRLPDSAREGKKEFPEDFSEMAAQIEEGNQASVAGLYLGRDAKLLMLHTDASSGLTVHVIPFKDGI</sequence>
<evidence type="ECO:0000256" key="6">
    <source>
        <dbReference type="PROSITE-ProRule" id="PRU10141"/>
    </source>
</evidence>
<dbReference type="CDD" id="cd14014">
    <property type="entry name" value="STKc_PknB_like"/>
    <property type="match status" value="1"/>
</dbReference>
<dbReference type="AlphaFoldDB" id="A0A7X2P8X5"/>
<keyword evidence="3 6" id="KW-0547">Nucleotide-binding</keyword>
<protein>
    <recommendedName>
        <fullName evidence="1">non-specific serine/threonine protein kinase</fullName>
        <ecNumber evidence="1">2.7.11.1</ecNumber>
    </recommendedName>
</protein>
<evidence type="ECO:0000256" key="3">
    <source>
        <dbReference type="ARBA" id="ARBA00022741"/>
    </source>
</evidence>
<dbReference type="EMBL" id="VUMV01000003">
    <property type="protein sequence ID" value="MST81898.1"/>
    <property type="molecule type" value="Genomic_DNA"/>
</dbReference>
<gene>
    <name evidence="8" type="ORF">FYJ60_06175</name>
</gene>
<keyword evidence="2" id="KW-0808">Transferase</keyword>
<accession>A0A7X2P8X5</accession>
<dbReference type="InterPro" id="IPR011009">
    <property type="entry name" value="Kinase-like_dom_sf"/>
</dbReference>
<keyword evidence="4 8" id="KW-0418">Kinase</keyword>
<dbReference type="PANTHER" id="PTHR43289">
    <property type="entry name" value="MITOGEN-ACTIVATED PROTEIN KINASE KINASE KINASE 20-RELATED"/>
    <property type="match status" value="1"/>
</dbReference>
<reference evidence="8 9" key="1">
    <citation type="submission" date="2019-08" db="EMBL/GenBank/DDBJ databases">
        <title>In-depth cultivation of the pig gut microbiome towards novel bacterial diversity and tailored functional studies.</title>
        <authorList>
            <person name="Wylensek D."/>
            <person name="Hitch T.C.A."/>
            <person name="Clavel T."/>
        </authorList>
    </citation>
    <scope>NUCLEOTIDE SEQUENCE [LARGE SCALE GENOMIC DNA]</scope>
    <source>
        <strain evidence="8 9">Oil+RF-744-WCA-WT-13</strain>
    </source>
</reference>
<evidence type="ECO:0000259" key="7">
    <source>
        <dbReference type="PROSITE" id="PS50011"/>
    </source>
</evidence>